<feature type="coiled-coil region" evidence="1">
    <location>
        <begin position="365"/>
        <end position="428"/>
    </location>
</feature>
<dbReference type="SUPFAM" id="SSF46894">
    <property type="entry name" value="C-terminal effector domain of the bipartite response regulators"/>
    <property type="match status" value="1"/>
</dbReference>
<keyword evidence="2" id="KW-1133">Transmembrane helix</keyword>
<dbReference type="RefSeq" id="WP_167188813.1">
    <property type="nucleotide sequence ID" value="NZ_JAASQL010000003.1"/>
</dbReference>
<keyword evidence="1" id="KW-0175">Coiled coil</keyword>
<dbReference type="InterPro" id="IPR019734">
    <property type="entry name" value="TPR_rpt"/>
</dbReference>
<reference evidence="3 4" key="1">
    <citation type="submission" date="2020-03" db="EMBL/GenBank/DDBJ databases">
        <title>Genomic Encyclopedia of Type Strains, Phase IV (KMG-IV): sequencing the most valuable type-strain genomes for metagenomic binning, comparative biology and taxonomic classification.</title>
        <authorList>
            <person name="Goeker M."/>
        </authorList>
    </citation>
    <scope>NUCLEOTIDE SEQUENCE [LARGE SCALE GENOMIC DNA]</scope>
    <source>
        <strain evidence="3 4">DSM 101599</strain>
    </source>
</reference>
<proteinExistence type="predicted"/>
<keyword evidence="4" id="KW-1185">Reference proteome</keyword>
<dbReference type="EMBL" id="JAASQL010000003">
    <property type="protein sequence ID" value="NIJ45871.1"/>
    <property type="molecule type" value="Genomic_DNA"/>
</dbReference>
<dbReference type="Gene3D" id="1.10.10.10">
    <property type="entry name" value="Winged helix-like DNA-binding domain superfamily/Winged helix DNA-binding domain"/>
    <property type="match status" value="1"/>
</dbReference>
<dbReference type="Proteomes" id="UP000745859">
    <property type="component" value="Unassembled WGS sequence"/>
</dbReference>
<evidence type="ECO:0000256" key="1">
    <source>
        <dbReference type="SAM" id="Coils"/>
    </source>
</evidence>
<keyword evidence="2" id="KW-0812">Transmembrane</keyword>
<organism evidence="3 4">
    <name type="scientific">Wenyingzhuangia heitensis</name>
    <dbReference type="NCBI Taxonomy" id="1487859"/>
    <lineage>
        <taxon>Bacteria</taxon>
        <taxon>Pseudomonadati</taxon>
        <taxon>Bacteroidota</taxon>
        <taxon>Flavobacteriia</taxon>
        <taxon>Flavobacteriales</taxon>
        <taxon>Flavobacteriaceae</taxon>
        <taxon>Wenyingzhuangia</taxon>
    </lineage>
</organism>
<sequence>MNKALYNIFLFCLLISTTIYSQRKKDSLYIEADKLKHKDPKLAIDLFERSYEQSLEKKDTVKAIDALIGKGKIHSHTMNYSRSYDDYWKALLLAEKIDSKTFINRLHQSLGWLYSFYNRDEEAIENFNKSIAISKVMVKKKYAPKGYIFSDYFALANFYRVRQQNKLHNIYLDSCIQSIDNVKRSYYLEAEIGYKLTLEKKYNKALKKLNESKKYFQENAPSYLVIINHLIGNTYKEKGDLSKAKLHFIESIDLSNRYSSHTNYKIMDYDKLTDIYRLEKNYEKAFHYQKLSKELNESIFGSKSENNQTLFKLKDTYRIAKEKQEKLEAIRKIKLLEQEEYIWFLKHILLGVCICFLIISIIIFIRNLKISHEKEKKTIEEKQKLELDRKNEVLELKNKELTASALQLIEKEEFLKNLKNKLSKQKDNVDVKVINRMVNTIQGSPSSNWKEFEARFTSINQSFYTNLKEKFPKLGQTDQKICALIKLNFSSKEMSSLLGISVESVHTSRYRLRKKLGLERNDSLSDFINSI</sequence>
<gene>
    <name evidence="3" type="ORF">FHR24_002342</name>
</gene>
<dbReference type="Gene3D" id="1.25.40.10">
    <property type="entry name" value="Tetratricopeptide repeat domain"/>
    <property type="match status" value="2"/>
</dbReference>
<dbReference type="InterPro" id="IPR011990">
    <property type="entry name" value="TPR-like_helical_dom_sf"/>
</dbReference>
<dbReference type="SUPFAM" id="SSF48452">
    <property type="entry name" value="TPR-like"/>
    <property type="match status" value="2"/>
</dbReference>
<protein>
    <submittedName>
        <fullName evidence="3">Tetratricopeptide (TPR) repeat protein</fullName>
    </submittedName>
</protein>
<dbReference type="InterPro" id="IPR036388">
    <property type="entry name" value="WH-like_DNA-bd_sf"/>
</dbReference>
<evidence type="ECO:0000313" key="4">
    <source>
        <dbReference type="Proteomes" id="UP000745859"/>
    </source>
</evidence>
<dbReference type="SMART" id="SM00028">
    <property type="entry name" value="TPR"/>
    <property type="match status" value="4"/>
</dbReference>
<comment type="caution">
    <text evidence="3">The sequence shown here is derived from an EMBL/GenBank/DDBJ whole genome shotgun (WGS) entry which is preliminary data.</text>
</comment>
<feature type="transmembrane region" description="Helical" evidence="2">
    <location>
        <begin position="341"/>
        <end position="365"/>
    </location>
</feature>
<evidence type="ECO:0000256" key="2">
    <source>
        <dbReference type="SAM" id="Phobius"/>
    </source>
</evidence>
<dbReference type="InterPro" id="IPR016032">
    <property type="entry name" value="Sig_transdc_resp-reg_C-effctor"/>
</dbReference>
<evidence type="ECO:0000313" key="3">
    <source>
        <dbReference type="EMBL" id="NIJ45871.1"/>
    </source>
</evidence>
<name>A0ABX0UFB8_9FLAO</name>
<accession>A0ABX0UFB8</accession>
<keyword evidence="2" id="KW-0472">Membrane</keyword>